<evidence type="ECO:0000313" key="3">
    <source>
        <dbReference type="Proteomes" id="UP000635606"/>
    </source>
</evidence>
<feature type="region of interest" description="Disordered" evidence="1">
    <location>
        <begin position="91"/>
        <end position="115"/>
    </location>
</feature>
<name>A0A8J3ZLW2_9ACTN</name>
<evidence type="ECO:0000256" key="1">
    <source>
        <dbReference type="SAM" id="MobiDB-lite"/>
    </source>
</evidence>
<dbReference type="RefSeq" id="WP_203926250.1">
    <property type="nucleotide sequence ID" value="NZ_BOPH01000017.1"/>
</dbReference>
<dbReference type="PROSITE" id="PS00430">
    <property type="entry name" value="TONB_DEPENDENT_REC_1"/>
    <property type="match status" value="1"/>
</dbReference>
<keyword evidence="3" id="KW-1185">Reference proteome</keyword>
<dbReference type="EMBL" id="BOPH01000017">
    <property type="protein sequence ID" value="GIJ66269.1"/>
    <property type="molecule type" value="Genomic_DNA"/>
</dbReference>
<comment type="caution">
    <text evidence="2">The sequence shown here is derived from an EMBL/GenBank/DDBJ whole genome shotgun (WGS) entry which is preliminary data.</text>
</comment>
<dbReference type="AlphaFoldDB" id="A0A8J3ZLW2"/>
<protein>
    <submittedName>
        <fullName evidence="2">Uncharacterized protein</fullName>
    </submittedName>
</protein>
<dbReference type="Proteomes" id="UP000635606">
    <property type="component" value="Unassembled WGS sequence"/>
</dbReference>
<sequence>MTQQDQQVRPFSAVLTEIGGGKIHARLSAQLAELTAAVRDTGKKGEITIKVRVEPLKKADQNTLVVTASSTAKVPEGDDASPTSVFFADASGNLRRDDPTQPQLPLAIVPGKATA</sequence>
<dbReference type="InterPro" id="IPR010916">
    <property type="entry name" value="TonB_box_CS"/>
</dbReference>
<accession>A0A8J3ZLW2</accession>
<proteinExistence type="predicted"/>
<organism evidence="2 3">
    <name type="scientific">Virgisporangium ochraceum</name>
    <dbReference type="NCBI Taxonomy" id="65505"/>
    <lineage>
        <taxon>Bacteria</taxon>
        <taxon>Bacillati</taxon>
        <taxon>Actinomycetota</taxon>
        <taxon>Actinomycetes</taxon>
        <taxon>Micromonosporales</taxon>
        <taxon>Micromonosporaceae</taxon>
        <taxon>Virgisporangium</taxon>
    </lineage>
</organism>
<reference evidence="2" key="1">
    <citation type="submission" date="2021-01" db="EMBL/GenBank/DDBJ databases">
        <title>Whole genome shotgun sequence of Virgisporangium ochraceum NBRC 16418.</title>
        <authorList>
            <person name="Komaki H."/>
            <person name="Tamura T."/>
        </authorList>
    </citation>
    <scope>NUCLEOTIDE SEQUENCE</scope>
    <source>
        <strain evidence="2">NBRC 16418</strain>
    </source>
</reference>
<gene>
    <name evidence="2" type="ORF">Voc01_011860</name>
</gene>
<evidence type="ECO:0000313" key="2">
    <source>
        <dbReference type="EMBL" id="GIJ66269.1"/>
    </source>
</evidence>